<gene>
    <name evidence="2" type="ORF">DdX_08303</name>
</gene>
<dbReference type="EMBL" id="JAKKPZ010000012">
    <property type="protein sequence ID" value="KAI1715026.1"/>
    <property type="molecule type" value="Genomic_DNA"/>
</dbReference>
<feature type="compositionally biased region" description="Polar residues" evidence="1">
    <location>
        <begin position="455"/>
        <end position="476"/>
    </location>
</feature>
<feature type="compositionally biased region" description="Low complexity" evidence="1">
    <location>
        <begin position="486"/>
        <end position="503"/>
    </location>
</feature>
<sequence>MKTLLGRFFEITASSSELMSSVNSALDWTNKSLQLVFSSIVQNFQSRTSGVLLMAGVGSYCAYRICKRFLGKDFVWTILDSAKCDLLARADSRLLHPAAEGFYTVRLGEDDLKHIQDFLQSDLSSSARDESGIPSCPKSISTTSKCSTFPAGCVSKWRTLDRTHQKGLASIAGIEDEQPGPSSSIFMPKVVRTLRREAKNESRRQSIRRDSQFDEESEMYDDDDARSTISGLTDMTSVSQRVYHPITSSTPNSRHYTPVRQIPPQAAKNFRNRTWSMSTASAIGDARETASVMSGASASIRLVWQGEQDWDDEFQDSRMFSATPSGISQLSAFKNLEKMFKERSEEPYEEDWLVQAELPPSSLEKTLEQLDIKEEEGIEDENDGTPFLSSKCLANPDYMYHSVTLDRGDLAQSEIMSVCSTRSLASLRREMTPSQGLWELTRNSRKTPEKKSASKESWPSQCTNMDTSDSIDQNSKSNKKDQMTDSCFSKSSFASSSGITSAAGRENEKRETAHLSVMYDSAIGMSESMTTGTDPGDYYAHTISGTESEVSDHSTLSKVRGKRHLKNDGVRRRTWRADEAIEESPIHTASGN</sequence>
<feature type="compositionally biased region" description="Acidic residues" evidence="1">
    <location>
        <begin position="213"/>
        <end position="224"/>
    </location>
</feature>
<reference evidence="2" key="1">
    <citation type="submission" date="2022-01" db="EMBL/GenBank/DDBJ databases">
        <title>Genome Sequence Resource for Two Populations of Ditylenchus destructor, the Migratory Endoparasitic Phytonematode.</title>
        <authorList>
            <person name="Zhang H."/>
            <person name="Lin R."/>
            <person name="Xie B."/>
        </authorList>
    </citation>
    <scope>NUCLEOTIDE SEQUENCE</scope>
    <source>
        <strain evidence="2">BazhouSP</strain>
    </source>
</reference>
<evidence type="ECO:0000313" key="2">
    <source>
        <dbReference type="EMBL" id="KAI1715026.1"/>
    </source>
</evidence>
<feature type="compositionally biased region" description="Basic and acidic residues" evidence="1">
    <location>
        <begin position="196"/>
        <end position="212"/>
    </location>
</feature>
<name>A0AAD4N4V7_9BILA</name>
<proteinExistence type="predicted"/>
<dbReference type="Proteomes" id="UP001201812">
    <property type="component" value="Unassembled WGS sequence"/>
</dbReference>
<keyword evidence="3" id="KW-1185">Reference proteome</keyword>
<feature type="region of interest" description="Disordered" evidence="1">
    <location>
        <begin position="435"/>
        <end position="511"/>
    </location>
</feature>
<feature type="region of interest" description="Disordered" evidence="1">
    <location>
        <begin position="196"/>
        <end position="229"/>
    </location>
</feature>
<comment type="caution">
    <text evidence="2">The sequence shown here is derived from an EMBL/GenBank/DDBJ whole genome shotgun (WGS) entry which is preliminary data.</text>
</comment>
<accession>A0AAD4N4V7</accession>
<organism evidence="2 3">
    <name type="scientific">Ditylenchus destructor</name>
    <dbReference type="NCBI Taxonomy" id="166010"/>
    <lineage>
        <taxon>Eukaryota</taxon>
        <taxon>Metazoa</taxon>
        <taxon>Ecdysozoa</taxon>
        <taxon>Nematoda</taxon>
        <taxon>Chromadorea</taxon>
        <taxon>Rhabditida</taxon>
        <taxon>Tylenchina</taxon>
        <taxon>Tylenchomorpha</taxon>
        <taxon>Sphaerularioidea</taxon>
        <taxon>Anguinidae</taxon>
        <taxon>Anguininae</taxon>
        <taxon>Ditylenchus</taxon>
    </lineage>
</organism>
<protein>
    <submittedName>
        <fullName evidence="2">Uncharacterized protein</fullName>
    </submittedName>
</protein>
<dbReference type="AlphaFoldDB" id="A0AAD4N4V7"/>
<evidence type="ECO:0000256" key="1">
    <source>
        <dbReference type="SAM" id="MobiDB-lite"/>
    </source>
</evidence>
<evidence type="ECO:0000313" key="3">
    <source>
        <dbReference type="Proteomes" id="UP001201812"/>
    </source>
</evidence>